<dbReference type="OMA" id="CKWRTRW"/>
<reference evidence="1" key="2">
    <citation type="submission" date="2013-04" db="UniProtKB">
        <authorList>
            <consortium name="EnsemblPlants"/>
        </authorList>
    </citation>
    <scope>IDENTIFICATION</scope>
</reference>
<sequence>MASTVVRITRLKDMSGALWDDQLCMIVLEEEHYMVYVKDHSKDAEFLNVPLENYVQMAIIFANGQATGRYAMASTEALGNPVDMADSGNVPMDVSNGDGIAARASGVGADSIGKRTVASAVGPSEEELAALHDLTGGSSGDRKRKRSVLNEGDIALITNMTESVNNVAAEIHATAYTEVHPDLCKSVMDLSGFTEDQLDLVLTFLTKDKAESLVFI</sequence>
<dbReference type="Proteomes" id="UP000006038">
    <property type="component" value="Chromosome 12"/>
</dbReference>
<evidence type="ECO:0000313" key="2">
    <source>
        <dbReference type="Proteomes" id="UP000006038"/>
    </source>
</evidence>
<proteinExistence type="predicted"/>
<keyword evidence="2" id="KW-1185">Reference proteome</keyword>
<dbReference type="Gramene" id="OB12G14420.1">
    <property type="protein sequence ID" value="OB12G14420.1"/>
    <property type="gene ID" value="OB12G14420"/>
</dbReference>
<accession>J3NBT4</accession>
<dbReference type="PANTHER" id="PTHR47127">
    <property type="entry name" value="10A19I.15"/>
    <property type="match status" value="1"/>
</dbReference>
<name>J3NBT4_ORYBR</name>
<protein>
    <submittedName>
        <fullName evidence="1">Uncharacterized protein</fullName>
    </submittedName>
</protein>
<dbReference type="AlphaFoldDB" id="J3NBT4"/>
<evidence type="ECO:0000313" key="1">
    <source>
        <dbReference type="EnsemblPlants" id="OB12G14420.1"/>
    </source>
</evidence>
<organism evidence="1">
    <name type="scientific">Oryza brachyantha</name>
    <name type="common">malo sina</name>
    <dbReference type="NCBI Taxonomy" id="4533"/>
    <lineage>
        <taxon>Eukaryota</taxon>
        <taxon>Viridiplantae</taxon>
        <taxon>Streptophyta</taxon>
        <taxon>Embryophyta</taxon>
        <taxon>Tracheophyta</taxon>
        <taxon>Spermatophyta</taxon>
        <taxon>Magnoliopsida</taxon>
        <taxon>Liliopsida</taxon>
        <taxon>Poales</taxon>
        <taxon>Poaceae</taxon>
        <taxon>BOP clade</taxon>
        <taxon>Oryzoideae</taxon>
        <taxon>Oryzeae</taxon>
        <taxon>Oryzinae</taxon>
        <taxon>Oryza</taxon>
    </lineage>
</organism>
<dbReference type="EnsemblPlants" id="OB12G14420.1">
    <property type="protein sequence ID" value="OB12G14420.1"/>
    <property type="gene ID" value="OB12G14420"/>
</dbReference>
<dbReference type="HOGENOM" id="CLU_017984_2_1_1"/>
<reference evidence="1" key="1">
    <citation type="journal article" date="2013" name="Nat. Commun.">
        <title>Whole-genome sequencing of Oryza brachyantha reveals mechanisms underlying Oryza genome evolution.</title>
        <authorList>
            <person name="Chen J."/>
            <person name="Huang Q."/>
            <person name="Gao D."/>
            <person name="Wang J."/>
            <person name="Lang Y."/>
            <person name="Liu T."/>
            <person name="Li B."/>
            <person name="Bai Z."/>
            <person name="Luis Goicoechea J."/>
            <person name="Liang C."/>
            <person name="Chen C."/>
            <person name="Zhang W."/>
            <person name="Sun S."/>
            <person name="Liao Y."/>
            <person name="Zhang X."/>
            <person name="Yang L."/>
            <person name="Song C."/>
            <person name="Wang M."/>
            <person name="Shi J."/>
            <person name="Liu G."/>
            <person name="Liu J."/>
            <person name="Zhou H."/>
            <person name="Zhou W."/>
            <person name="Yu Q."/>
            <person name="An N."/>
            <person name="Chen Y."/>
            <person name="Cai Q."/>
            <person name="Wang B."/>
            <person name="Liu B."/>
            <person name="Min J."/>
            <person name="Huang Y."/>
            <person name="Wu H."/>
            <person name="Li Z."/>
            <person name="Zhang Y."/>
            <person name="Yin Y."/>
            <person name="Song W."/>
            <person name="Jiang J."/>
            <person name="Jackson S.A."/>
            <person name="Wing R.A."/>
            <person name="Wang J."/>
            <person name="Chen M."/>
        </authorList>
    </citation>
    <scope>NUCLEOTIDE SEQUENCE [LARGE SCALE GENOMIC DNA]</scope>
    <source>
        <strain evidence="1">cv. IRGC 101232</strain>
    </source>
</reference>